<keyword evidence="12 17" id="KW-0472">Membrane</keyword>
<dbReference type="InterPro" id="IPR036257">
    <property type="entry name" value="Cyt_c_oxidase_su2_TM_sf"/>
</dbReference>
<evidence type="ECO:0000256" key="8">
    <source>
        <dbReference type="ARBA" id="ARBA00022967"/>
    </source>
</evidence>
<evidence type="ECO:0000256" key="4">
    <source>
        <dbReference type="ARBA" id="ARBA00012949"/>
    </source>
</evidence>
<evidence type="ECO:0000256" key="7">
    <source>
        <dbReference type="ARBA" id="ARBA00022723"/>
    </source>
</evidence>
<evidence type="ECO:0000256" key="15">
    <source>
        <dbReference type="ARBA" id="ARBA00047816"/>
    </source>
</evidence>
<keyword evidence="10 17" id="KW-1133">Transmembrane helix</keyword>
<comment type="cofactor">
    <cofactor evidence="1">
        <name>heme</name>
        <dbReference type="ChEBI" id="CHEBI:30413"/>
    </cofactor>
</comment>
<reference evidence="19 20" key="1">
    <citation type="submission" date="2015-01" db="EMBL/GenBank/DDBJ databases">
        <title>Genome sequence of Mycobacterium llatzerense and Mycobacterium immunogenum recovered from brain abscess.</title>
        <authorList>
            <person name="Greninger A.L."/>
            <person name="Langelier C."/>
            <person name="Cunningham G."/>
            <person name="Chiu C.Y."/>
            <person name="Miller S."/>
        </authorList>
    </citation>
    <scope>NUCLEOTIDE SEQUENCE [LARGE SCALE GENOMIC DNA]</scope>
    <source>
        <strain evidence="19 20">CLUC14</strain>
    </source>
</reference>
<dbReference type="SUPFAM" id="SSF81464">
    <property type="entry name" value="Cytochrome c oxidase subunit II-like, transmembrane region"/>
    <property type="match status" value="1"/>
</dbReference>
<evidence type="ECO:0000256" key="16">
    <source>
        <dbReference type="SAM" id="MobiDB-lite"/>
    </source>
</evidence>
<dbReference type="GO" id="GO:0004129">
    <property type="term" value="F:cytochrome-c oxidase activity"/>
    <property type="evidence" value="ECO:0007669"/>
    <property type="project" value="UniProtKB-EC"/>
</dbReference>
<keyword evidence="8" id="KW-1278">Translocase</keyword>
<evidence type="ECO:0000256" key="5">
    <source>
        <dbReference type="ARBA" id="ARBA00022448"/>
    </source>
</evidence>
<dbReference type="PROSITE" id="PS00078">
    <property type="entry name" value="COX2"/>
    <property type="match status" value="1"/>
</dbReference>
<feature type="region of interest" description="Disordered" evidence="16">
    <location>
        <begin position="166"/>
        <end position="186"/>
    </location>
</feature>
<dbReference type="STRING" id="280871.TL10_28235"/>
<dbReference type="PANTHER" id="PTHR22888">
    <property type="entry name" value="CYTOCHROME C OXIDASE, SUBUNIT II"/>
    <property type="match status" value="1"/>
</dbReference>
<dbReference type="InterPro" id="IPR002429">
    <property type="entry name" value="CcO_II-like_C"/>
</dbReference>
<evidence type="ECO:0000256" key="14">
    <source>
        <dbReference type="ARBA" id="ARBA00031399"/>
    </source>
</evidence>
<comment type="similarity">
    <text evidence="3">Belongs to the cytochrome c oxidase subunit 2 family.</text>
</comment>
<name>A0A0D1IWI1_9MYCO</name>
<accession>A0A0D1IWI1</accession>
<dbReference type="RefSeq" id="WP_043399643.1">
    <property type="nucleotide sequence ID" value="NZ_JXST01000068.1"/>
</dbReference>
<evidence type="ECO:0000256" key="1">
    <source>
        <dbReference type="ARBA" id="ARBA00001971"/>
    </source>
</evidence>
<keyword evidence="7" id="KW-0479">Metal-binding</keyword>
<dbReference type="EMBL" id="JXST01000068">
    <property type="protein sequence ID" value="KIU13718.1"/>
    <property type="molecule type" value="Genomic_DNA"/>
</dbReference>
<protein>
    <recommendedName>
        <fullName evidence="4">cytochrome-c oxidase</fullName>
        <ecNumber evidence="4">7.1.1.9</ecNumber>
    </recommendedName>
    <alternativeName>
        <fullName evidence="14">Cytochrome aa3 subunit 2</fullName>
    </alternativeName>
</protein>
<organism evidence="19 20">
    <name type="scientific">Mycolicibacterium llatzerense</name>
    <dbReference type="NCBI Taxonomy" id="280871"/>
    <lineage>
        <taxon>Bacteria</taxon>
        <taxon>Bacillati</taxon>
        <taxon>Actinomycetota</taxon>
        <taxon>Actinomycetes</taxon>
        <taxon>Mycobacteriales</taxon>
        <taxon>Mycobacteriaceae</taxon>
        <taxon>Mycolicibacterium</taxon>
    </lineage>
</organism>
<dbReference type="InterPro" id="IPR045187">
    <property type="entry name" value="CcO_II"/>
</dbReference>
<evidence type="ECO:0000256" key="6">
    <source>
        <dbReference type="ARBA" id="ARBA00022692"/>
    </source>
</evidence>
<gene>
    <name evidence="19" type="ORF">TL10_28235</name>
</gene>
<sequence length="346" mass="38790">MTARGLRLVALSAILGASTLLLSGCSWQTVFGLGWPEGITPEAHANRDLWVWSVIASFVVGAIVWALIFWAMAFHRKKKTDTELPRQFGYNMPLELVLTVVPFLIISVLFYFTVVVQEKMMDHSKPAEVTIDVTAFQWNWKFGYQKVAFKDNTFSYDGADAARKEAMKSKPEGKDAHGEEKVGAIRGENPEDRSYLNFDKVETIGSSTEIPILVLPKGKRIEFQIASADVIHGFWVPEFLFKRDVIPNPEANHSDNIFQVTEIEKTGPFVGRCTEMCGTYHSMMNFEVRVVEPEQFKAYLQYRVDHPKATNADALVSIGLPPVAQTTHPFDTRRGEQAGSPAQASK</sequence>
<dbReference type="AlphaFoldDB" id="A0A0D1IWI1"/>
<keyword evidence="11" id="KW-0186">Copper</keyword>
<comment type="function">
    <text evidence="13">Subunits I and II form the functional core of the enzyme complex. Electrons originating in cytochrome c are transferred via heme a and Cu(A) to the binuclear center formed by heme a3 and Cu(B).</text>
</comment>
<feature type="transmembrane region" description="Helical" evidence="17">
    <location>
        <begin position="50"/>
        <end position="73"/>
    </location>
</feature>
<dbReference type="PANTHER" id="PTHR22888:SF9">
    <property type="entry name" value="CYTOCHROME C OXIDASE SUBUNIT 2"/>
    <property type="match status" value="1"/>
</dbReference>
<evidence type="ECO:0000256" key="11">
    <source>
        <dbReference type="ARBA" id="ARBA00023008"/>
    </source>
</evidence>
<keyword evidence="5" id="KW-0813">Transport</keyword>
<dbReference type="GO" id="GO:0042773">
    <property type="term" value="P:ATP synthesis coupled electron transport"/>
    <property type="evidence" value="ECO:0007669"/>
    <property type="project" value="TreeGrafter"/>
</dbReference>
<evidence type="ECO:0000259" key="18">
    <source>
        <dbReference type="PROSITE" id="PS50857"/>
    </source>
</evidence>
<dbReference type="GO" id="GO:0016020">
    <property type="term" value="C:membrane"/>
    <property type="evidence" value="ECO:0007669"/>
    <property type="project" value="UniProtKB-SubCell"/>
</dbReference>
<evidence type="ECO:0000256" key="3">
    <source>
        <dbReference type="ARBA" id="ARBA00007866"/>
    </source>
</evidence>
<comment type="subcellular location">
    <subcellularLocation>
        <location evidence="2">Membrane</location>
        <topology evidence="2">Multi-pass membrane protein</topology>
    </subcellularLocation>
</comment>
<evidence type="ECO:0000256" key="10">
    <source>
        <dbReference type="ARBA" id="ARBA00022989"/>
    </source>
</evidence>
<evidence type="ECO:0000313" key="20">
    <source>
        <dbReference type="Proteomes" id="UP000032221"/>
    </source>
</evidence>
<dbReference type="EC" id="7.1.1.9" evidence="4"/>
<comment type="caution">
    <text evidence="19">The sequence shown here is derived from an EMBL/GenBank/DDBJ whole genome shotgun (WGS) entry which is preliminary data.</text>
</comment>
<dbReference type="OrthoDB" id="9781261at2"/>
<dbReference type="InterPro" id="IPR008972">
    <property type="entry name" value="Cupredoxin"/>
</dbReference>
<evidence type="ECO:0000313" key="19">
    <source>
        <dbReference type="EMBL" id="KIU13718.1"/>
    </source>
</evidence>
<feature type="transmembrane region" description="Helical" evidence="17">
    <location>
        <begin position="94"/>
        <end position="116"/>
    </location>
</feature>
<evidence type="ECO:0000256" key="9">
    <source>
        <dbReference type="ARBA" id="ARBA00022982"/>
    </source>
</evidence>
<feature type="region of interest" description="Disordered" evidence="16">
    <location>
        <begin position="326"/>
        <end position="346"/>
    </location>
</feature>
<evidence type="ECO:0000256" key="13">
    <source>
        <dbReference type="ARBA" id="ARBA00024688"/>
    </source>
</evidence>
<dbReference type="InterPro" id="IPR001505">
    <property type="entry name" value="Copper_CuA"/>
</dbReference>
<keyword evidence="9" id="KW-0249">Electron transport</keyword>
<evidence type="ECO:0000256" key="12">
    <source>
        <dbReference type="ARBA" id="ARBA00023136"/>
    </source>
</evidence>
<dbReference type="Gene3D" id="1.10.287.90">
    <property type="match status" value="1"/>
</dbReference>
<dbReference type="PROSITE" id="PS51257">
    <property type="entry name" value="PROKAR_LIPOPROTEIN"/>
    <property type="match status" value="1"/>
</dbReference>
<evidence type="ECO:0000256" key="17">
    <source>
        <dbReference type="SAM" id="Phobius"/>
    </source>
</evidence>
<feature type="domain" description="Cytochrome oxidase subunit II copper A binding" evidence="18">
    <location>
        <begin position="126"/>
        <end position="302"/>
    </location>
</feature>
<dbReference type="Gene3D" id="2.60.40.420">
    <property type="entry name" value="Cupredoxins - blue copper proteins"/>
    <property type="match status" value="1"/>
</dbReference>
<dbReference type="SUPFAM" id="SSF49503">
    <property type="entry name" value="Cupredoxins"/>
    <property type="match status" value="1"/>
</dbReference>
<dbReference type="PATRIC" id="fig|280871.6.peg.5859"/>
<evidence type="ECO:0000256" key="2">
    <source>
        <dbReference type="ARBA" id="ARBA00004141"/>
    </source>
</evidence>
<dbReference type="GO" id="GO:0005507">
    <property type="term" value="F:copper ion binding"/>
    <property type="evidence" value="ECO:0007669"/>
    <property type="project" value="InterPro"/>
</dbReference>
<keyword evidence="6 17" id="KW-0812">Transmembrane</keyword>
<dbReference type="Proteomes" id="UP000032221">
    <property type="component" value="Unassembled WGS sequence"/>
</dbReference>
<keyword evidence="20" id="KW-1185">Reference proteome</keyword>
<dbReference type="PROSITE" id="PS50857">
    <property type="entry name" value="COX2_CUA"/>
    <property type="match status" value="1"/>
</dbReference>
<proteinExistence type="inferred from homology"/>
<dbReference type="Pfam" id="PF00116">
    <property type="entry name" value="COX2"/>
    <property type="match status" value="1"/>
</dbReference>
<comment type="catalytic activity">
    <reaction evidence="15">
        <text>4 Fe(II)-[cytochrome c] + O2 + 8 H(+)(in) = 4 Fe(III)-[cytochrome c] + 2 H2O + 4 H(+)(out)</text>
        <dbReference type="Rhea" id="RHEA:11436"/>
        <dbReference type="Rhea" id="RHEA-COMP:10350"/>
        <dbReference type="Rhea" id="RHEA-COMP:14399"/>
        <dbReference type="ChEBI" id="CHEBI:15377"/>
        <dbReference type="ChEBI" id="CHEBI:15378"/>
        <dbReference type="ChEBI" id="CHEBI:15379"/>
        <dbReference type="ChEBI" id="CHEBI:29033"/>
        <dbReference type="ChEBI" id="CHEBI:29034"/>
        <dbReference type="EC" id="7.1.1.9"/>
    </reaction>
</comment>